<dbReference type="GeneID" id="78082999"/>
<dbReference type="PANTHER" id="PTHR48094:SF19">
    <property type="entry name" value="DJ-1_PFPI DOMAIN-CONTAINING PROTEIN"/>
    <property type="match status" value="1"/>
</dbReference>
<dbReference type="EMBL" id="ADLW01000010">
    <property type="protein sequence ID" value="EGK06108.1"/>
    <property type="molecule type" value="Genomic_DNA"/>
</dbReference>
<reference evidence="2 3" key="1">
    <citation type="submission" date="2011-04" db="EMBL/GenBank/DDBJ databases">
        <title>The Genome Sequence of Dysgonomonas mossii DSM 22836.</title>
        <authorList>
            <consortium name="The Broad Institute Genome Sequencing Platform"/>
            <person name="Earl A."/>
            <person name="Ward D."/>
            <person name="Feldgarden M."/>
            <person name="Gevers D."/>
            <person name="Pudlo N."/>
            <person name="Martens E."/>
            <person name="Allen-Vercoe E."/>
            <person name="Young S.K."/>
            <person name="Zeng Q."/>
            <person name="Gargeya S."/>
            <person name="Fitzgerald M."/>
            <person name="Haas B."/>
            <person name="Abouelleil A."/>
            <person name="Alvarado L."/>
            <person name="Arachchi H.M."/>
            <person name="Berlin A."/>
            <person name="Brown A."/>
            <person name="Chapman S.B."/>
            <person name="Chen Z."/>
            <person name="Dunbar C."/>
            <person name="Freedman E."/>
            <person name="Gearin G."/>
            <person name="Gellesch M."/>
            <person name="Goldberg J."/>
            <person name="Griggs A."/>
            <person name="Gujja S."/>
            <person name="Heiman D."/>
            <person name="Howarth C."/>
            <person name="Larson L."/>
            <person name="Lui A."/>
            <person name="MacDonald P.J.P."/>
            <person name="Mehta T."/>
            <person name="Montmayeur A."/>
            <person name="Murphy C."/>
            <person name="Neiman D."/>
            <person name="Pearson M."/>
            <person name="Priest M."/>
            <person name="Roberts A."/>
            <person name="Saif S."/>
            <person name="Shea T."/>
            <person name="Shenoy N."/>
            <person name="Sisk P."/>
            <person name="Stolte C."/>
            <person name="Sykes S."/>
            <person name="Yandava C."/>
            <person name="Wortman J."/>
            <person name="Nusbaum C."/>
            <person name="Birren B."/>
        </authorList>
    </citation>
    <scope>NUCLEOTIDE SEQUENCE [LARGE SCALE GENOMIC DNA]</scope>
    <source>
        <strain evidence="2 3">DSM 22836</strain>
    </source>
</reference>
<dbReference type="InterPro" id="IPR002818">
    <property type="entry name" value="DJ-1/PfpI"/>
</dbReference>
<sequence length="189" mass="21631">MKNVYIFLFDGYSDWELGYLTPEIAKNEELKIKTFSADGNSVRSASYLQVTPEYSLKDIKIEDIDILILPGGFTWDGGLDYMLPFIKQVHDKKITIAAICGATIFLARNGFLDNVKHTSNDLQYLKMVAPNYTGEHLYQHEKAYSDQHIITANGTAPIEFAKEIFKALSYDPVLIEKWYQLFKNGIWSE</sequence>
<proteinExistence type="predicted"/>
<dbReference type="OrthoDB" id="6003696at2"/>
<dbReference type="PANTHER" id="PTHR48094">
    <property type="entry name" value="PROTEIN/NUCLEIC ACID DEGLYCASE DJ-1-RELATED"/>
    <property type="match status" value="1"/>
</dbReference>
<dbReference type="GO" id="GO:0005737">
    <property type="term" value="C:cytoplasm"/>
    <property type="evidence" value="ECO:0007669"/>
    <property type="project" value="TreeGrafter"/>
</dbReference>
<dbReference type="STRING" id="742767.HMPREF9456_02372"/>
<dbReference type="SUPFAM" id="SSF52317">
    <property type="entry name" value="Class I glutamine amidotransferase-like"/>
    <property type="match status" value="1"/>
</dbReference>
<evidence type="ECO:0000313" key="3">
    <source>
        <dbReference type="Proteomes" id="UP000006420"/>
    </source>
</evidence>
<keyword evidence="3" id="KW-1185">Reference proteome</keyword>
<dbReference type="eggNOG" id="COG0693">
    <property type="taxonomic scope" value="Bacteria"/>
</dbReference>
<dbReference type="AlphaFoldDB" id="F8X1X4"/>
<gene>
    <name evidence="2" type="ORF">HMPREF9456_02372</name>
</gene>
<accession>F8X1X4</accession>
<dbReference type="CDD" id="cd03140">
    <property type="entry name" value="GATase1_PfpI_3"/>
    <property type="match status" value="1"/>
</dbReference>
<dbReference type="InterPro" id="IPR029062">
    <property type="entry name" value="Class_I_gatase-like"/>
</dbReference>
<organism evidence="2 3">
    <name type="scientific">Dysgonomonas mossii DSM 22836</name>
    <dbReference type="NCBI Taxonomy" id="742767"/>
    <lineage>
        <taxon>Bacteria</taxon>
        <taxon>Pseudomonadati</taxon>
        <taxon>Bacteroidota</taxon>
        <taxon>Bacteroidia</taxon>
        <taxon>Bacteroidales</taxon>
        <taxon>Dysgonomonadaceae</taxon>
        <taxon>Dysgonomonas</taxon>
    </lineage>
</organism>
<dbReference type="Proteomes" id="UP000006420">
    <property type="component" value="Unassembled WGS sequence"/>
</dbReference>
<evidence type="ECO:0000313" key="2">
    <source>
        <dbReference type="EMBL" id="EGK06108.1"/>
    </source>
</evidence>
<dbReference type="Gene3D" id="3.40.50.880">
    <property type="match status" value="1"/>
</dbReference>
<dbReference type="HOGENOM" id="CLU_000445_44_5_10"/>
<dbReference type="InterPro" id="IPR050325">
    <property type="entry name" value="Prot/Nucl_acid_deglycase"/>
</dbReference>
<protein>
    <recommendedName>
        <fullName evidence="1">DJ-1/PfpI domain-containing protein</fullName>
    </recommendedName>
</protein>
<name>F8X1X4_9BACT</name>
<dbReference type="RefSeq" id="WP_006843742.1">
    <property type="nucleotide sequence ID" value="NZ_AQWJ01000015.1"/>
</dbReference>
<dbReference type="Pfam" id="PF01965">
    <property type="entry name" value="DJ-1_PfpI"/>
    <property type="match status" value="1"/>
</dbReference>
<feature type="domain" description="DJ-1/PfpI" evidence="1">
    <location>
        <begin position="2"/>
        <end position="166"/>
    </location>
</feature>
<evidence type="ECO:0000259" key="1">
    <source>
        <dbReference type="Pfam" id="PF01965"/>
    </source>
</evidence>
<comment type="caution">
    <text evidence="2">The sequence shown here is derived from an EMBL/GenBank/DDBJ whole genome shotgun (WGS) entry which is preliminary data.</text>
</comment>